<reference evidence="2" key="1">
    <citation type="journal article" date="2011" name="Nat. Biotechnol.">
        <title>The genomic sequence of the Chinese hamster ovary (CHO)-K1 cell line.</title>
        <authorList>
            <person name="Xu X."/>
            <person name="Nagarajan H."/>
            <person name="Lewis N.E."/>
            <person name="Pan S."/>
            <person name="Cai Z."/>
            <person name="Liu X."/>
            <person name="Chen W."/>
            <person name="Xie M."/>
            <person name="Wang W."/>
            <person name="Hammond S."/>
            <person name="Andersen M.R."/>
            <person name="Neff N."/>
            <person name="Passarelli B."/>
            <person name="Koh W."/>
            <person name="Fan H.C."/>
            <person name="Wang J."/>
            <person name="Gui Y."/>
            <person name="Lee K.H."/>
            <person name="Betenbaugh M.J."/>
            <person name="Quake S.R."/>
            <person name="Famili I."/>
            <person name="Palsson B.O."/>
            <person name="Wang J."/>
        </authorList>
    </citation>
    <scope>NUCLEOTIDE SEQUENCE [LARGE SCALE GENOMIC DNA]</scope>
    <source>
        <strain evidence="2">CHO K1 cell line</strain>
    </source>
</reference>
<accession>G3I2G5</accession>
<dbReference type="EMBL" id="JH001133">
    <property type="protein sequence ID" value="EGV99365.1"/>
    <property type="molecule type" value="Genomic_DNA"/>
</dbReference>
<dbReference type="Proteomes" id="UP000001075">
    <property type="component" value="Unassembled WGS sequence"/>
</dbReference>
<protein>
    <submittedName>
        <fullName evidence="1">Uncharacterized protein</fullName>
    </submittedName>
</protein>
<evidence type="ECO:0000313" key="1">
    <source>
        <dbReference type="EMBL" id="EGV99365.1"/>
    </source>
</evidence>
<gene>
    <name evidence="1" type="ORF">I79_017608</name>
</gene>
<dbReference type="AlphaFoldDB" id="G3I2G5"/>
<name>G3I2G5_CRIGR</name>
<organism evidence="1 2">
    <name type="scientific">Cricetulus griseus</name>
    <name type="common">Chinese hamster</name>
    <name type="synonym">Cricetulus barabensis griseus</name>
    <dbReference type="NCBI Taxonomy" id="10029"/>
    <lineage>
        <taxon>Eukaryota</taxon>
        <taxon>Metazoa</taxon>
        <taxon>Chordata</taxon>
        <taxon>Craniata</taxon>
        <taxon>Vertebrata</taxon>
        <taxon>Euteleostomi</taxon>
        <taxon>Mammalia</taxon>
        <taxon>Eutheria</taxon>
        <taxon>Euarchontoglires</taxon>
        <taxon>Glires</taxon>
        <taxon>Rodentia</taxon>
        <taxon>Myomorpha</taxon>
        <taxon>Muroidea</taxon>
        <taxon>Cricetidae</taxon>
        <taxon>Cricetinae</taxon>
        <taxon>Cricetulus</taxon>
    </lineage>
</organism>
<evidence type="ECO:0000313" key="2">
    <source>
        <dbReference type="Proteomes" id="UP000001075"/>
    </source>
</evidence>
<sequence length="75" mass="8156">MNGIPEKLANLNLGAEDTRAHCQPFSDPLSLQVPHPVSVLVPSKDHALREEPVCLRLPGRGEWAGLRVAHVSGRD</sequence>
<proteinExistence type="predicted"/>
<dbReference type="InParanoid" id="G3I2G5"/>